<name>A0ABY5ALQ4_9CYAN</name>
<accession>A0ABY5ALQ4</accession>
<sequence>MVESVKSIDVNELVRRLASETHPPQLIDVREPEEVAIAALEGFENLPLSQSQAWIPKILERFDPEVETYVLCHHGIRSAYACQWLESQGFKKVFNIAGGIDSYSLTIDRSVPRY</sequence>
<evidence type="ECO:0000313" key="2">
    <source>
        <dbReference type="EMBL" id="USR89321.1"/>
    </source>
</evidence>
<evidence type="ECO:0000259" key="1">
    <source>
        <dbReference type="PROSITE" id="PS50206"/>
    </source>
</evidence>
<feature type="domain" description="Rhodanese" evidence="1">
    <location>
        <begin position="20"/>
        <end position="112"/>
    </location>
</feature>
<proteinExistence type="predicted"/>
<dbReference type="PROSITE" id="PS50206">
    <property type="entry name" value="RHODANESE_3"/>
    <property type="match status" value="1"/>
</dbReference>
<protein>
    <submittedName>
        <fullName evidence="2">Rhodanese-like domain-containing protein</fullName>
    </submittedName>
</protein>
<dbReference type="SUPFAM" id="SSF52821">
    <property type="entry name" value="Rhodanese/Cell cycle control phosphatase"/>
    <property type="match status" value="1"/>
</dbReference>
<dbReference type="PANTHER" id="PTHR43629:SF2">
    <property type="entry name" value="RHODANESE-LIKE_PPIC DOMAIN-CONTAINING PROTEIN 12, CHLOROPLASTIC"/>
    <property type="match status" value="1"/>
</dbReference>
<keyword evidence="3" id="KW-1185">Reference proteome</keyword>
<dbReference type="RefSeq" id="WP_252659553.1">
    <property type="nucleotide sequence ID" value="NZ_CP098611.1"/>
</dbReference>
<dbReference type="Pfam" id="PF00581">
    <property type="entry name" value="Rhodanese"/>
    <property type="match status" value="1"/>
</dbReference>
<gene>
    <name evidence="2" type="ORF">NEA10_10485</name>
</gene>
<reference evidence="2" key="1">
    <citation type="submission" date="2022-06" db="EMBL/GenBank/DDBJ databases">
        <title>Genome sequence of Phormidium yuhuli AB48 isolated from an industrial photobioreactor environment.</title>
        <authorList>
            <person name="Qiu Y."/>
            <person name="Noonan A.J.C."/>
            <person name="Dofher K."/>
            <person name="Koch M."/>
            <person name="Kieft B."/>
            <person name="Lin X."/>
            <person name="Ziels R.M."/>
            <person name="Hallam S.J."/>
        </authorList>
    </citation>
    <scope>NUCLEOTIDE SEQUENCE</scope>
    <source>
        <strain evidence="2">AB48</strain>
    </source>
</reference>
<dbReference type="PANTHER" id="PTHR43629">
    <property type="entry name" value="PEPTIDYL-PROLYL CIS-TRANS ISOMERASE"/>
    <property type="match status" value="1"/>
</dbReference>
<dbReference type="InterPro" id="IPR052204">
    <property type="entry name" value="PpiC/parvulin_rotamase"/>
</dbReference>
<dbReference type="Proteomes" id="UP001056708">
    <property type="component" value="Chromosome"/>
</dbReference>
<dbReference type="Gene3D" id="3.40.250.10">
    <property type="entry name" value="Rhodanese-like domain"/>
    <property type="match status" value="1"/>
</dbReference>
<dbReference type="InterPro" id="IPR036873">
    <property type="entry name" value="Rhodanese-like_dom_sf"/>
</dbReference>
<dbReference type="SMART" id="SM00450">
    <property type="entry name" value="RHOD"/>
    <property type="match status" value="1"/>
</dbReference>
<organism evidence="2 3">
    <name type="scientific">Phormidium yuhuli AB48</name>
    <dbReference type="NCBI Taxonomy" id="2940671"/>
    <lineage>
        <taxon>Bacteria</taxon>
        <taxon>Bacillati</taxon>
        <taxon>Cyanobacteriota</taxon>
        <taxon>Cyanophyceae</taxon>
        <taxon>Oscillatoriophycideae</taxon>
        <taxon>Oscillatoriales</taxon>
        <taxon>Oscillatoriaceae</taxon>
        <taxon>Phormidium</taxon>
        <taxon>Phormidium yuhuli</taxon>
    </lineage>
</organism>
<evidence type="ECO:0000313" key="3">
    <source>
        <dbReference type="Proteomes" id="UP001056708"/>
    </source>
</evidence>
<dbReference type="InterPro" id="IPR001763">
    <property type="entry name" value="Rhodanese-like_dom"/>
</dbReference>
<dbReference type="EMBL" id="CP098611">
    <property type="protein sequence ID" value="USR89321.1"/>
    <property type="molecule type" value="Genomic_DNA"/>
</dbReference>